<feature type="compositionally biased region" description="Polar residues" evidence="1">
    <location>
        <begin position="469"/>
        <end position="479"/>
    </location>
</feature>
<feature type="region of interest" description="Disordered" evidence="1">
    <location>
        <begin position="120"/>
        <end position="237"/>
    </location>
</feature>
<dbReference type="AlphaFoldDB" id="A0A1B9HTM7"/>
<feature type="region of interest" description="Disordered" evidence="1">
    <location>
        <begin position="389"/>
        <end position="574"/>
    </location>
</feature>
<feature type="compositionally biased region" description="Polar residues" evidence="1">
    <location>
        <begin position="448"/>
        <end position="461"/>
    </location>
</feature>
<feature type="region of interest" description="Disordered" evidence="1">
    <location>
        <begin position="296"/>
        <end position="351"/>
    </location>
</feature>
<dbReference type="EMBL" id="KI894016">
    <property type="protein sequence ID" value="OCF46623.1"/>
    <property type="molecule type" value="Genomic_DNA"/>
</dbReference>
<organism evidence="2">
    <name type="scientific">Kwoniella pini CBS 10737</name>
    <dbReference type="NCBI Taxonomy" id="1296096"/>
    <lineage>
        <taxon>Eukaryota</taxon>
        <taxon>Fungi</taxon>
        <taxon>Dikarya</taxon>
        <taxon>Basidiomycota</taxon>
        <taxon>Agaricomycotina</taxon>
        <taxon>Tremellomycetes</taxon>
        <taxon>Tremellales</taxon>
        <taxon>Cryptococcaceae</taxon>
        <taxon>Kwoniella</taxon>
    </lineage>
</organism>
<name>A0A1B9HTM7_9TREE</name>
<feature type="compositionally biased region" description="Basic and acidic residues" evidence="1">
    <location>
        <begin position="198"/>
        <end position="232"/>
    </location>
</feature>
<feature type="compositionally biased region" description="Polar residues" evidence="1">
    <location>
        <begin position="506"/>
        <end position="517"/>
    </location>
</feature>
<feature type="compositionally biased region" description="Low complexity" evidence="1">
    <location>
        <begin position="548"/>
        <end position="559"/>
    </location>
</feature>
<feature type="compositionally biased region" description="Pro residues" evidence="1">
    <location>
        <begin position="520"/>
        <end position="533"/>
    </location>
</feature>
<reference evidence="2" key="1">
    <citation type="submission" date="2013-07" db="EMBL/GenBank/DDBJ databases">
        <title>The Genome Sequence of Cryptococcus pinus CBS10737.</title>
        <authorList>
            <consortium name="The Broad Institute Genome Sequencing Platform"/>
            <person name="Cuomo C."/>
            <person name="Litvintseva A."/>
            <person name="Chen Y."/>
            <person name="Heitman J."/>
            <person name="Sun S."/>
            <person name="Springer D."/>
            <person name="Dromer F."/>
            <person name="Young S.K."/>
            <person name="Zeng Q."/>
            <person name="Gargeya S."/>
            <person name="Fitzgerald M."/>
            <person name="Abouelleil A."/>
            <person name="Alvarado L."/>
            <person name="Berlin A.M."/>
            <person name="Chapman S.B."/>
            <person name="Dewar J."/>
            <person name="Goldberg J."/>
            <person name="Griggs A."/>
            <person name="Gujja S."/>
            <person name="Hansen M."/>
            <person name="Howarth C."/>
            <person name="Imamovic A."/>
            <person name="Larimer J."/>
            <person name="McCowan C."/>
            <person name="Murphy C."/>
            <person name="Pearson M."/>
            <person name="Priest M."/>
            <person name="Roberts A."/>
            <person name="Saif S."/>
            <person name="Shea T."/>
            <person name="Sykes S."/>
            <person name="Wortman J."/>
            <person name="Nusbaum C."/>
            <person name="Birren B."/>
        </authorList>
    </citation>
    <scope>NUCLEOTIDE SEQUENCE [LARGE SCALE GENOMIC DNA]</scope>
    <source>
        <strain evidence="2">CBS 10737</strain>
    </source>
</reference>
<evidence type="ECO:0000313" key="2">
    <source>
        <dbReference type="EMBL" id="OCF46623.1"/>
    </source>
</evidence>
<dbReference type="OrthoDB" id="2575964at2759"/>
<proteinExistence type="predicted"/>
<feature type="compositionally biased region" description="Gly residues" evidence="1">
    <location>
        <begin position="129"/>
        <end position="155"/>
    </location>
</feature>
<protein>
    <submittedName>
        <fullName evidence="2">Uncharacterized protein</fullName>
    </submittedName>
</protein>
<reference evidence="2" key="2">
    <citation type="submission" date="2016-07" db="EMBL/GenBank/DDBJ databases">
        <title>Evolution of pathogenesis and genome organization in the Tremellales.</title>
        <authorList>
            <person name="Cuomo C."/>
            <person name="Litvintseva A."/>
            <person name="Heitman J."/>
            <person name="Chen Y."/>
            <person name="Sun S."/>
            <person name="Springer D."/>
            <person name="Dromer F."/>
            <person name="Young S."/>
            <person name="Zeng Q."/>
            <person name="Chapman S."/>
            <person name="Gujja S."/>
            <person name="Saif S."/>
            <person name="Birren B."/>
        </authorList>
    </citation>
    <scope>NUCLEOTIDE SEQUENCE</scope>
    <source>
        <strain evidence="2">CBS 10737</strain>
    </source>
</reference>
<gene>
    <name evidence="2" type="ORF">I206_07476</name>
</gene>
<dbReference type="STRING" id="1296096.A0A1B9HTM7"/>
<feature type="region of interest" description="Disordered" evidence="1">
    <location>
        <begin position="1"/>
        <end position="44"/>
    </location>
</feature>
<feature type="compositionally biased region" description="Low complexity" evidence="1">
    <location>
        <begin position="9"/>
        <end position="21"/>
    </location>
</feature>
<accession>A0A1B9HTM7</accession>
<feature type="compositionally biased region" description="Low complexity" evidence="1">
    <location>
        <begin position="423"/>
        <end position="437"/>
    </location>
</feature>
<sequence>MPNSNKMAPHSSISPSFNSISPKPPAPDPNINPFSPLSPDLPENRLRARNADGEVNRLLGLLTMHQQPIIYTRKQLLRIGKRSHQRGPPPGMGPLETWYGPIPKPNNQHLDDPAIASISPPAGSSSRRGGFGEGFGFGGGIGGSNRGLGGRGGRNIGLRRQPEPALDANGLPVDTRSHGGQMGRFSVRTPANPTMRLGGEEQTKKDRRREDEWRRPDRENGRMPRDTRRPNYQDESVEPAWMDDVAPADPAIVDNTDPLVQFVPGEDMIAAHKRAMKARDVGNDWRGDSGGLPPFFGGGDPAIASSSVPSGPPPGLKPKSFNAADYLKQAQDISDEETAPQKSPHAAPASAFSSRFQKFFSPPTANAAPVVEPRPVDEVKGDRTAMLMGMLSSKPNPPAEHVYHPSPNEQYRHLSSPPAAEGPPSHLSPSFYHSSRSSPPPPAPQANALLQQLYGNTQDRQNAPDPLQLLNQAQRQGYQQRPPHMSMPPQFARPPPDMYMQEDSASDSYNRQLSPTHFPNGPPPPGFMPPAPPAFFQQGPPRPPGYHPVPNYHPAQRAGPPYPPPPLGPAQQDMLATLFAGLGPRN</sequence>
<evidence type="ECO:0000256" key="1">
    <source>
        <dbReference type="SAM" id="MobiDB-lite"/>
    </source>
</evidence>